<protein>
    <submittedName>
        <fullName evidence="1">Uncharacterized protein</fullName>
    </submittedName>
</protein>
<feature type="non-terminal residue" evidence="1">
    <location>
        <position position="1"/>
    </location>
</feature>
<gene>
    <name evidence="1" type="ORF">AVDCRST_MAG88-2024</name>
</gene>
<proteinExistence type="predicted"/>
<dbReference type="AlphaFoldDB" id="A0A6J4V3G2"/>
<sequence length="38" mass="3869">VSCSAGAPATAASAASEWGTVVRQHLPHPWLGERASPI</sequence>
<organism evidence="1">
    <name type="scientific">uncultured Thermomicrobiales bacterium</name>
    <dbReference type="NCBI Taxonomy" id="1645740"/>
    <lineage>
        <taxon>Bacteria</taxon>
        <taxon>Pseudomonadati</taxon>
        <taxon>Thermomicrobiota</taxon>
        <taxon>Thermomicrobia</taxon>
        <taxon>Thermomicrobiales</taxon>
        <taxon>environmental samples</taxon>
    </lineage>
</organism>
<feature type="non-terminal residue" evidence="1">
    <location>
        <position position="38"/>
    </location>
</feature>
<name>A0A6J4V3G2_9BACT</name>
<accession>A0A6J4V3G2</accession>
<evidence type="ECO:0000313" key="1">
    <source>
        <dbReference type="EMBL" id="CAA9567512.1"/>
    </source>
</evidence>
<reference evidence="1" key="1">
    <citation type="submission" date="2020-02" db="EMBL/GenBank/DDBJ databases">
        <authorList>
            <person name="Meier V. D."/>
        </authorList>
    </citation>
    <scope>NUCLEOTIDE SEQUENCE</scope>
    <source>
        <strain evidence="1">AVDCRST_MAG88</strain>
    </source>
</reference>
<dbReference type="EMBL" id="CADCWM010000539">
    <property type="protein sequence ID" value="CAA9567512.1"/>
    <property type="molecule type" value="Genomic_DNA"/>
</dbReference>